<dbReference type="PIRSF" id="PIRSF006241">
    <property type="entry name" value="HyI"/>
    <property type="match status" value="1"/>
</dbReference>
<dbReference type="InterPro" id="IPR036237">
    <property type="entry name" value="Xyl_isomerase-like_sf"/>
</dbReference>
<dbReference type="EMBL" id="BSOR01000041">
    <property type="protein sequence ID" value="GLR64976.1"/>
    <property type="molecule type" value="Genomic_DNA"/>
</dbReference>
<proteinExistence type="inferred from homology"/>
<dbReference type="GO" id="GO:0016853">
    <property type="term" value="F:isomerase activity"/>
    <property type="evidence" value="ECO:0007669"/>
    <property type="project" value="UniProtKB-KW"/>
</dbReference>
<accession>A0ABQ5ZZN1</accession>
<dbReference type="InterPro" id="IPR026040">
    <property type="entry name" value="HyI-like"/>
</dbReference>
<dbReference type="InterPro" id="IPR050417">
    <property type="entry name" value="Sugar_Epim/Isomerase"/>
</dbReference>
<gene>
    <name evidence="4" type="primary">hyi</name>
    <name evidence="4" type="ORF">GCM10007878_24140</name>
</gene>
<name>A0ABQ5ZZN1_9GAMM</name>
<evidence type="ECO:0000313" key="5">
    <source>
        <dbReference type="Proteomes" id="UP001156682"/>
    </source>
</evidence>
<dbReference type="PANTHER" id="PTHR43489:SF6">
    <property type="entry name" value="HYDROXYPYRUVATE ISOMERASE-RELATED"/>
    <property type="match status" value="1"/>
</dbReference>
<protein>
    <submittedName>
        <fullName evidence="4">Hydroxypyruvate isomerase</fullName>
    </submittedName>
</protein>
<evidence type="ECO:0000256" key="1">
    <source>
        <dbReference type="ARBA" id="ARBA00023235"/>
    </source>
</evidence>
<evidence type="ECO:0000313" key="4">
    <source>
        <dbReference type="EMBL" id="GLR64976.1"/>
    </source>
</evidence>
<dbReference type="InterPro" id="IPR013022">
    <property type="entry name" value="Xyl_isomerase-like_TIM-brl"/>
</dbReference>
<keyword evidence="5" id="KW-1185">Reference proteome</keyword>
<reference evidence="5" key="1">
    <citation type="journal article" date="2019" name="Int. J. Syst. Evol. Microbiol.">
        <title>The Global Catalogue of Microorganisms (GCM) 10K type strain sequencing project: providing services to taxonomists for standard genome sequencing and annotation.</title>
        <authorList>
            <consortium name="The Broad Institute Genomics Platform"/>
            <consortium name="The Broad Institute Genome Sequencing Center for Infectious Disease"/>
            <person name="Wu L."/>
            <person name="Ma J."/>
        </authorList>
    </citation>
    <scope>NUCLEOTIDE SEQUENCE [LARGE SCALE GENOMIC DNA]</scope>
    <source>
        <strain evidence="5">NBRC 100033</strain>
    </source>
</reference>
<comment type="caution">
    <text evidence="4">The sequence shown here is derived from an EMBL/GenBank/DDBJ whole genome shotgun (WGS) entry which is preliminary data.</text>
</comment>
<dbReference type="Proteomes" id="UP001156682">
    <property type="component" value="Unassembled WGS sequence"/>
</dbReference>
<comment type="similarity">
    <text evidence="2">Belongs to the hyi family.</text>
</comment>
<dbReference type="Pfam" id="PF01261">
    <property type="entry name" value="AP_endonuc_2"/>
    <property type="match status" value="1"/>
</dbReference>
<organism evidence="4 5">
    <name type="scientific">Marinospirillum insulare</name>
    <dbReference type="NCBI Taxonomy" id="217169"/>
    <lineage>
        <taxon>Bacteria</taxon>
        <taxon>Pseudomonadati</taxon>
        <taxon>Pseudomonadota</taxon>
        <taxon>Gammaproteobacteria</taxon>
        <taxon>Oceanospirillales</taxon>
        <taxon>Oceanospirillaceae</taxon>
        <taxon>Marinospirillum</taxon>
    </lineage>
</organism>
<evidence type="ECO:0000259" key="3">
    <source>
        <dbReference type="Pfam" id="PF01261"/>
    </source>
</evidence>
<sequence length="258" mass="28583">MKIAANISLMFNDLPLQERPSKAAELGFQGIEVQFPYELPVETWQALLAEADLPLILVNLPAGDLMQGGDGLACHPKRQNEFIQALELSLPYIEKLQPEVVNILAGRQVAGFSEQACLNQLIKNISLACKTLADYPITVSCEPINNLDQPNYLISRASDWQALAKQVNQPNFGLQLDLYHAARMQEPLTQLLDEYAAALAHIQFADYPGRSHPGSGEIDLQAIFNQLKQLGYSGWLAAEFPSASTDSYAWLTQLKYNP</sequence>
<evidence type="ECO:0000256" key="2">
    <source>
        <dbReference type="PIRNR" id="PIRNR006241"/>
    </source>
</evidence>
<dbReference type="Gene3D" id="3.20.20.150">
    <property type="entry name" value="Divalent-metal-dependent TIM barrel enzymes"/>
    <property type="match status" value="1"/>
</dbReference>
<dbReference type="SUPFAM" id="SSF51658">
    <property type="entry name" value="Xylose isomerase-like"/>
    <property type="match status" value="1"/>
</dbReference>
<dbReference type="RefSeq" id="WP_027851447.1">
    <property type="nucleotide sequence ID" value="NZ_BSOR01000041.1"/>
</dbReference>
<dbReference type="PANTHER" id="PTHR43489">
    <property type="entry name" value="ISOMERASE"/>
    <property type="match status" value="1"/>
</dbReference>
<feature type="domain" description="Xylose isomerase-like TIM barrel" evidence="3">
    <location>
        <begin position="22"/>
        <end position="244"/>
    </location>
</feature>
<keyword evidence="1 2" id="KW-0413">Isomerase</keyword>